<evidence type="ECO:0000313" key="1">
    <source>
        <dbReference type="EMBL" id="HIW94733.1"/>
    </source>
</evidence>
<reference evidence="1" key="2">
    <citation type="submission" date="2021-04" db="EMBL/GenBank/DDBJ databases">
        <authorList>
            <person name="Gilroy R."/>
        </authorList>
    </citation>
    <scope>NUCLEOTIDE SEQUENCE</scope>
    <source>
        <strain evidence="1">ChiGjej6B6-1540</strain>
    </source>
</reference>
<reference evidence="1" key="1">
    <citation type="journal article" date="2021" name="PeerJ">
        <title>Extensive microbial diversity within the chicken gut microbiome revealed by metagenomics and culture.</title>
        <authorList>
            <person name="Gilroy R."/>
            <person name="Ravi A."/>
            <person name="Getino M."/>
            <person name="Pursley I."/>
            <person name="Horton D.L."/>
            <person name="Alikhan N.F."/>
            <person name="Baker D."/>
            <person name="Gharbi K."/>
            <person name="Hall N."/>
            <person name="Watson M."/>
            <person name="Adriaenssens E.M."/>
            <person name="Foster-Nyarko E."/>
            <person name="Jarju S."/>
            <person name="Secka A."/>
            <person name="Antonio M."/>
            <person name="Oren A."/>
            <person name="Chaudhuri R.R."/>
            <person name="La Ragione R."/>
            <person name="Hildebrand F."/>
            <person name="Pallen M.J."/>
        </authorList>
    </citation>
    <scope>NUCLEOTIDE SEQUENCE</scope>
    <source>
        <strain evidence="1">ChiGjej6B6-1540</strain>
    </source>
</reference>
<organism evidence="1 2">
    <name type="scientific">Candidatus Flavonifractor merdipullorum</name>
    <dbReference type="NCBI Taxonomy" id="2838590"/>
    <lineage>
        <taxon>Bacteria</taxon>
        <taxon>Bacillati</taxon>
        <taxon>Bacillota</taxon>
        <taxon>Clostridia</taxon>
        <taxon>Eubacteriales</taxon>
        <taxon>Oscillospiraceae</taxon>
        <taxon>Flavonifractor</taxon>
    </lineage>
</organism>
<sequence length="99" mass="10890">LKSVTISATRVRKYATFADSSQRTVLGYPLSVYLDDGTVLTIPYDPTGRSTDADGEEIIWEFPRAIDPAQVEGIAIGAWYIPIHEDNTAGPGYWLETTP</sequence>
<proteinExistence type="predicted"/>
<accession>A0A9D1RWV4</accession>
<feature type="non-terminal residue" evidence="1">
    <location>
        <position position="1"/>
    </location>
</feature>
<name>A0A9D1RWV4_9FIRM</name>
<gene>
    <name evidence="1" type="ORF">H9868_09395</name>
</gene>
<evidence type="ECO:0000313" key="2">
    <source>
        <dbReference type="Proteomes" id="UP000824192"/>
    </source>
</evidence>
<protein>
    <submittedName>
        <fullName evidence="1">DUF4179 domain-containing protein</fullName>
    </submittedName>
</protein>
<dbReference type="EMBL" id="DXGA01000205">
    <property type="protein sequence ID" value="HIW94733.1"/>
    <property type="molecule type" value="Genomic_DNA"/>
</dbReference>
<dbReference type="AlphaFoldDB" id="A0A9D1RWV4"/>
<comment type="caution">
    <text evidence="1">The sequence shown here is derived from an EMBL/GenBank/DDBJ whole genome shotgun (WGS) entry which is preliminary data.</text>
</comment>
<dbReference type="Proteomes" id="UP000824192">
    <property type="component" value="Unassembled WGS sequence"/>
</dbReference>